<feature type="compositionally biased region" description="Low complexity" evidence="1">
    <location>
        <begin position="70"/>
        <end position="85"/>
    </location>
</feature>
<comment type="caution">
    <text evidence="2">The sequence shown here is derived from an EMBL/GenBank/DDBJ whole genome shotgun (WGS) entry which is preliminary data.</text>
</comment>
<evidence type="ECO:0000313" key="2">
    <source>
        <dbReference type="EMBL" id="KAF5725780.1"/>
    </source>
</evidence>
<gene>
    <name evidence="2" type="ORF">HS088_TW23G00509</name>
</gene>
<protein>
    <submittedName>
        <fullName evidence="2">Uncharacterized protein</fullName>
    </submittedName>
</protein>
<dbReference type="AlphaFoldDB" id="A0A7J7BV60"/>
<feature type="region of interest" description="Disordered" evidence="1">
    <location>
        <begin position="33"/>
        <end position="102"/>
    </location>
</feature>
<dbReference type="InParanoid" id="A0A7J7BV60"/>
<reference evidence="2 3" key="1">
    <citation type="journal article" date="2020" name="Nat. Commun.">
        <title>Genome of Tripterygium wilfordii and identification of cytochrome P450 involved in triptolide biosynthesis.</title>
        <authorList>
            <person name="Tu L."/>
            <person name="Su P."/>
            <person name="Zhang Z."/>
            <person name="Gao L."/>
            <person name="Wang J."/>
            <person name="Hu T."/>
            <person name="Zhou J."/>
            <person name="Zhang Y."/>
            <person name="Zhao Y."/>
            <person name="Liu Y."/>
            <person name="Song Y."/>
            <person name="Tong Y."/>
            <person name="Lu Y."/>
            <person name="Yang J."/>
            <person name="Xu C."/>
            <person name="Jia M."/>
            <person name="Peters R.J."/>
            <person name="Huang L."/>
            <person name="Gao W."/>
        </authorList>
    </citation>
    <scope>NUCLEOTIDE SEQUENCE [LARGE SCALE GENOMIC DNA]</scope>
    <source>
        <strain evidence="3">cv. XIE 37</strain>
        <tissue evidence="2">Leaf</tissue>
    </source>
</reference>
<keyword evidence="3" id="KW-1185">Reference proteome</keyword>
<proteinExistence type="predicted"/>
<dbReference type="Proteomes" id="UP000593562">
    <property type="component" value="Unassembled WGS sequence"/>
</dbReference>
<feature type="compositionally biased region" description="Polar residues" evidence="1">
    <location>
        <begin position="47"/>
        <end position="61"/>
    </location>
</feature>
<accession>A0A7J7BV60</accession>
<sequence length="102" mass="11854">MVYNTVHISYTNQHSLDLCTRIKHNFSSSPALYKISHQPNKAHPTERQQSNMYKQHFNITMQEDRENKDNPINFFSSPSFSQQPNSEKKESNKSLQSLSPSP</sequence>
<feature type="compositionally biased region" description="Polar residues" evidence="1">
    <location>
        <begin position="93"/>
        <end position="102"/>
    </location>
</feature>
<evidence type="ECO:0000256" key="1">
    <source>
        <dbReference type="SAM" id="MobiDB-lite"/>
    </source>
</evidence>
<organism evidence="2 3">
    <name type="scientific">Tripterygium wilfordii</name>
    <name type="common">Thunder God vine</name>
    <dbReference type="NCBI Taxonomy" id="458696"/>
    <lineage>
        <taxon>Eukaryota</taxon>
        <taxon>Viridiplantae</taxon>
        <taxon>Streptophyta</taxon>
        <taxon>Embryophyta</taxon>
        <taxon>Tracheophyta</taxon>
        <taxon>Spermatophyta</taxon>
        <taxon>Magnoliopsida</taxon>
        <taxon>eudicotyledons</taxon>
        <taxon>Gunneridae</taxon>
        <taxon>Pentapetalae</taxon>
        <taxon>rosids</taxon>
        <taxon>fabids</taxon>
        <taxon>Celastrales</taxon>
        <taxon>Celastraceae</taxon>
        <taxon>Tripterygium</taxon>
    </lineage>
</organism>
<evidence type="ECO:0000313" key="3">
    <source>
        <dbReference type="Proteomes" id="UP000593562"/>
    </source>
</evidence>
<dbReference type="EMBL" id="JAAARO010000023">
    <property type="protein sequence ID" value="KAF5725780.1"/>
    <property type="molecule type" value="Genomic_DNA"/>
</dbReference>
<name>A0A7J7BV60_TRIWF</name>